<evidence type="ECO:0000313" key="4">
    <source>
        <dbReference type="Proteomes" id="UP000224130"/>
    </source>
</evidence>
<dbReference type="Proteomes" id="UP000224130">
    <property type="component" value="Unassembled WGS sequence"/>
</dbReference>
<feature type="transmembrane region" description="Helical" evidence="1">
    <location>
        <begin position="103"/>
        <end position="125"/>
    </location>
</feature>
<name>A0A2A9EWX8_9MICO</name>
<evidence type="ECO:0000256" key="1">
    <source>
        <dbReference type="SAM" id="Phobius"/>
    </source>
</evidence>
<feature type="transmembrane region" description="Helical" evidence="1">
    <location>
        <begin position="218"/>
        <end position="236"/>
    </location>
</feature>
<organism evidence="3 4">
    <name type="scientific">Isoptericola jiangsuensis</name>
    <dbReference type="NCBI Taxonomy" id="548579"/>
    <lineage>
        <taxon>Bacteria</taxon>
        <taxon>Bacillati</taxon>
        <taxon>Actinomycetota</taxon>
        <taxon>Actinomycetes</taxon>
        <taxon>Micrococcales</taxon>
        <taxon>Promicromonosporaceae</taxon>
        <taxon>Isoptericola</taxon>
    </lineage>
</organism>
<protein>
    <submittedName>
        <fullName evidence="3">Uncharacterized protein DUF1648</fullName>
    </submittedName>
</protein>
<feature type="transmembrane region" description="Helical" evidence="1">
    <location>
        <begin position="137"/>
        <end position="157"/>
    </location>
</feature>
<dbReference type="OrthoDB" id="3178004at2"/>
<comment type="caution">
    <text evidence="3">The sequence shown here is derived from an EMBL/GenBank/DDBJ whole genome shotgun (WGS) entry which is preliminary data.</text>
</comment>
<dbReference type="EMBL" id="PDJJ01000001">
    <property type="protein sequence ID" value="PFG42679.1"/>
    <property type="molecule type" value="Genomic_DNA"/>
</dbReference>
<feature type="transmembrane region" description="Helical" evidence="1">
    <location>
        <begin position="192"/>
        <end position="212"/>
    </location>
</feature>
<dbReference type="Pfam" id="PF07853">
    <property type="entry name" value="DUF1648"/>
    <property type="match status" value="1"/>
</dbReference>
<evidence type="ECO:0000259" key="2">
    <source>
        <dbReference type="Pfam" id="PF07853"/>
    </source>
</evidence>
<keyword evidence="1" id="KW-0472">Membrane</keyword>
<dbReference type="InterPro" id="IPR012867">
    <property type="entry name" value="DUF1648"/>
</dbReference>
<keyword evidence="1" id="KW-1133">Transmembrane helix</keyword>
<dbReference type="AlphaFoldDB" id="A0A2A9EWX8"/>
<proteinExistence type="predicted"/>
<evidence type="ECO:0000313" key="3">
    <source>
        <dbReference type="EMBL" id="PFG42679.1"/>
    </source>
</evidence>
<feature type="domain" description="DUF1648" evidence="2">
    <location>
        <begin position="30"/>
        <end position="70"/>
    </location>
</feature>
<keyword evidence="4" id="KW-1185">Reference proteome</keyword>
<feature type="transmembrane region" description="Helical" evidence="1">
    <location>
        <begin position="21"/>
        <end position="41"/>
    </location>
</feature>
<feature type="transmembrane region" description="Helical" evidence="1">
    <location>
        <begin position="68"/>
        <end position="91"/>
    </location>
</feature>
<sequence length="341" mass="34942">MTTPPRSDRPGWRRLARRSTAWSAAAAVGLVLAAAVVTLAAQDDLPARVASHWGPGGVPDDTMALTTFLWADVALVLSLVALFSAISLAWGSSASTRRMTAAANVWSGGLGATLLLVTVVLQRGVTDVSTVAMPGGALVAVLLGPLVLAVPAALLVAGDPAQPATDPVEPDAARAGLAADERAVWFRTTQGGPGTVIAVVAILTVTLLAIVLQMWALLAVPVLLVGVFAAMFSFTVRVDSAGMRVRSALGWPRTQVPADEVVRASVVDVSPLGDFGGWGWRVGFHGGRVGVVLRSGEGLLVERTGERSLVVTVDDAATAAALLNTMADRARARTGGGGGVR</sequence>
<dbReference type="RefSeq" id="WP_098463147.1">
    <property type="nucleotide sequence ID" value="NZ_PDJJ01000001.1"/>
</dbReference>
<accession>A0A2A9EWX8</accession>
<gene>
    <name evidence="3" type="ORF">ATJ88_1347</name>
</gene>
<reference evidence="3 4" key="1">
    <citation type="submission" date="2017-10" db="EMBL/GenBank/DDBJ databases">
        <title>Sequencing the genomes of 1000 actinobacteria strains.</title>
        <authorList>
            <person name="Klenk H.-P."/>
        </authorList>
    </citation>
    <scope>NUCLEOTIDE SEQUENCE [LARGE SCALE GENOMIC DNA]</scope>
    <source>
        <strain evidence="3 4">DSM 21863</strain>
    </source>
</reference>
<keyword evidence="1" id="KW-0812">Transmembrane</keyword>